<dbReference type="AlphaFoldDB" id="A0A2G5P838"/>
<dbReference type="Gene3D" id="3.30.70.1230">
    <property type="entry name" value="Nucleotide cyclase"/>
    <property type="match status" value="1"/>
</dbReference>
<dbReference type="GO" id="GO:0004016">
    <property type="term" value="F:adenylate cyclase activity"/>
    <property type="evidence" value="ECO:0007669"/>
    <property type="project" value="UniProtKB-ARBA"/>
</dbReference>
<dbReference type="CDD" id="cd07302">
    <property type="entry name" value="CHD"/>
    <property type="match status" value="1"/>
</dbReference>
<dbReference type="PROSITE" id="PS50125">
    <property type="entry name" value="GUANYLATE_CYCLASE_2"/>
    <property type="match status" value="1"/>
</dbReference>
<dbReference type="SUPFAM" id="SSF55073">
    <property type="entry name" value="Nucleotide cyclase"/>
    <property type="match status" value="1"/>
</dbReference>
<dbReference type="InterPro" id="IPR001054">
    <property type="entry name" value="A/G_cyclase"/>
</dbReference>
<accession>A0A2G5P838</accession>
<feature type="non-terminal residue" evidence="3">
    <location>
        <position position="131"/>
    </location>
</feature>
<sequence>MDPRAETPLVDWSDHGVSALLPTGTVTLLLADVEGSTRLWETQPEEMTAAIARLNRVACDVIAAHDGVRPVEQGEGDSFVAAFARASDAVATALELQRAPLSPIRLRIGVHTGEIQLRDEGNYAGPTINRT</sequence>
<gene>
    <name evidence="3" type="ORF">CQY23_21780</name>
</gene>
<comment type="similarity">
    <text evidence="1">Belongs to the adenylyl cyclase class-3 family.</text>
</comment>
<dbReference type="InterPro" id="IPR029787">
    <property type="entry name" value="Nucleotide_cyclase"/>
</dbReference>
<evidence type="ECO:0000313" key="3">
    <source>
        <dbReference type="EMBL" id="PIB74260.1"/>
    </source>
</evidence>
<evidence type="ECO:0000256" key="1">
    <source>
        <dbReference type="ARBA" id="ARBA00005381"/>
    </source>
</evidence>
<comment type="caution">
    <text evidence="3">The sequence shown here is derived from an EMBL/GenBank/DDBJ whole genome shotgun (WGS) entry which is preliminary data.</text>
</comment>
<name>A0A2G5P838_MYCCE</name>
<dbReference type="Pfam" id="PF00211">
    <property type="entry name" value="Guanylate_cyc"/>
    <property type="match status" value="1"/>
</dbReference>
<evidence type="ECO:0000313" key="4">
    <source>
        <dbReference type="Proteomes" id="UP000230971"/>
    </source>
</evidence>
<organism evidence="3 4">
    <name type="scientific">Mycobacterium celatum</name>
    <dbReference type="NCBI Taxonomy" id="28045"/>
    <lineage>
        <taxon>Bacteria</taxon>
        <taxon>Bacillati</taxon>
        <taxon>Actinomycetota</taxon>
        <taxon>Actinomycetes</taxon>
        <taxon>Mycobacteriales</taxon>
        <taxon>Mycobacteriaceae</taxon>
        <taxon>Mycobacterium</taxon>
    </lineage>
</organism>
<dbReference type="InterPro" id="IPR050697">
    <property type="entry name" value="Adenylyl/Guanylyl_Cyclase_3/4"/>
</dbReference>
<dbReference type="EMBL" id="PDKV01000041">
    <property type="protein sequence ID" value="PIB74260.1"/>
    <property type="molecule type" value="Genomic_DNA"/>
</dbReference>
<dbReference type="GO" id="GO:0035556">
    <property type="term" value="P:intracellular signal transduction"/>
    <property type="evidence" value="ECO:0007669"/>
    <property type="project" value="InterPro"/>
</dbReference>
<proteinExistence type="inferred from homology"/>
<evidence type="ECO:0000259" key="2">
    <source>
        <dbReference type="PROSITE" id="PS50125"/>
    </source>
</evidence>
<dbReference type="PANTHER" id="PTHR43081:SF1">
    <property type="entry name" value="ADENYLATE CYCLASE, TERMINAL-DIFFERENTIATION SPECIFIC"/>
    <property type="match status" value="1"/>
</dbReference>
<dbReference type="PANTHER" id="PTHR43081">
    <property type="entry name" value="ADENYLATE CYCLASE, TERMINAL-DIFFERENTIATION SPECIFIC-RELATED"/>
    <property type="match status" value="1"/>
</dbReference>
<feature type="domain" description="Guanylate cyclase" evidence="2">
    <location>
        <begin position="27"/>
        <end position="131"/>
    </location>
</feature>
<reference evidence="3 4" key="1">
    <citation type="journal article" date="2017" name="Infect. Genet. Evol.">
        <title>The new phylogeny of the genus Mycobacterium: The old and the news.</title>
        <authorList>
            <person name="Tortoli E."/>
            <person name="Fedrizzi T."/>
            <person name="Meehan C.J."/>
            <person name="Trovato A."/>
            <person name="Grottola A."/>
            <person name="Giacobazzi E."/>
            <person name="Serpini G.F."/>
            <person name="Tagliazucchi S."/>
            <person name="Fabio A."/>
            <person name="Bettua C."/>
            <person name="Bertorelli R."/>
            <person name="Frascaro F."/>
            <person name="De Sanctis V."/>
            <person name="Pecorari M."/>
            <person name="Jousson O."/>
            <person name="Segata N."/>
            <person name="Cirillo D.M."/>
        </authorList>
    </citation>
    <scope>NUCLEOTIDE SEQUENCE [LARGE SCALE GENOMIC DNA]</scope>
    <source>
        <strain evidence="3 4">NCTC 12882</strain>
    </source>
</reference>
<dbReference type="Proteomes" id="UP000230971">
    <property type="component" value="Unassembled WGS sequence"/>
</dbReference>
<dbReference type="GO" id="GO:0009190">
    <property type="term" value="P:cyclic nucleotide biosynthetic process"/>
    <property type="evidence" value="ECO:0007669"/>
    <property type="project" value="InterPro"/>
</dbReference>
<protein>
    <submittedName>
        <fullName evidence="3">LuxR family transcriptional regulator</fullName>
    </submittedName>
</protein>